<accession>A0A6C0HNL3</accession>
<dbReference type="Gene3D" id="3.30.40.220">
    <property type="match status" value="1"/>
</dbReference>
<name>A0A6C0HNL3_9ZZZZ</name>
<dbReference type="AlphaFoldDB" id="A0A6C0HNL3"/>
<reference evidence="1" key="1">
    <citation type="journal article" date="2020" name="Nature">
        <title>Giant virus diversity and host interactions through global metagenomics.</title>
        <authorList>
            <person name="Schulz F."/>
            <person name="Roux S."/>
            <person name="Paez-Espino D."/>
            <person name="Jungbluth S."/>
            <person name="Walsh D.A."/>
            <person name="Denef V.J."/>
            <person name="McMahon K.D."/>
            <person name="Konstantinidis K.T."/>
            <person name="Eloe-Fadrosh E.A."/>
            <person name="Kyrpides N.C."/>
            <person name="Woyke T."/>
        </authorList>
    </citation>
    <scope>NUCLEOTIDE SEQUENCE</scope>
    <source>
        <strain evidence="1">GVMAG-M-3300023184-160</strain>
    </source>
</reference>
<sequence length="147" mass="17682">MKHINYTNMALRKTQYDVLIDPYEALCHLEDPGSANVLRELRKKYSSYKSQDKQKHKFDTDQHITFEQLVQKLKDSHLQCYYCTKPMMLLYNKKREQQQWTLERINNNLGHYNENTCVSCLKCNLTRRTDSHDYFKLGKQLQVIKTE</sequence>
<dbReference type="EMBL" id="MN739993">
    <property type="protein sequence ID" value="QHT81977.1"/>
    <property type="molecule type" value="Genomic_DNA"/>
</dbReference>
<protein>
    <submittedName>
        <fullName evidence="1">Uncharacterized protein</fullName>
    </submittedName>
</protein>
<evidence type="ECO:0000313" key="1">
    <source>
        <dbReference type="EMBL" id="QHT81977.1"/>
    </source>
</evidence>
<proteinExistence type="predicted"/>
<organism evidence="1">
    <name type="scientific">viral metagenome</name>
    <dbReference type="NCBI Taxonomy" id="1070528"/>
    <lineage>
        <taxon>unclassified sequences</taxon>
        <taxon>metagenomes</taxon>
        <taxon>organismal metagenomes</taxon>
    </lineage>
</organism>